<feature type="region of interest" description="Disordered" evidence="1">
    <location>
        <begin position="18"/>
        <end position="46"/>
    </location>
</feature>
<gene>
    <name evidence="2" type="ORF">ECAGIv1_0008</name>
</gene>
<feature type="compositionally biased region" description="Basic and acidic residues" evidence="1">
    <location>
        <begin position="18"/>
        <end position="28"/>
    </location>
</feature>
<dbReference type="EMBL" id="GU725392">
    <property type="protein sequence ID" value="ADI47019.1"/>
    <property type="molecule type" value="Genomic_DNA"/>
</dbReference>
<dbReference type="AlphaFoldDB" id="D9CGU8"/>
<evidence type="ECO:0000256" key="1">
    <source>
        <dbReference type="SAM" id="MobiDB-lite"/>
    </source>
</evidence>
<proteinExistence type="predicted"/>
<accession>D9CGU8</accession>
<evidence type="ECO:0000313" key="2">
    <source>
        <dbReference type="EMBL" id="ADI47019.1"/>
    </source>
</evidence>
<organism evidence="2">
    <name type="scientific">Escherichia coli</name>
    <dbReference type="NCBI Taxonomy" id="562"/>
    <lineage>
        <taxon>Bacteria</taxon>
        <taxon>Pseudomonadati</taxon>
        <taxon>Pseudomonadota</taxon>
        <taxon>Gammaproteobacteria</taxon>
        <taxon>Enterobacterales</taxon>
        <taxon>Enterobacteriaceae</taxon>
        <taxon>Escherichia</taxon>
    </lineage>
</organism>
<reference evidence="2" key="1">
    <citation type="journal article" date="2010" name="J. Bacteriol.">
        <title>ICEEc2, a new integrative and conjugative element belonging to the pKLC102/PAGI-2 family, identified in Escherichia coli strain BEN374.</title>
        <authorList>
            <person name="Roche D."/>
            <person name="Flechard M."/>
            <person name="Lallier N."/>
            <person name="Reperant M."/>
            <person name="Bree A."/>
            <person name="Pascal G."/>
            <person name="Schouler C."/>
            <person name="Germon P."/>
        </authorList>
    </citation>
    <scope>NUCLEOTIDE SEQUENCE</scope>
    <source>
        <strain evidence="2">BEN374</strain>
    </source>
</reference>
<feature type="compositionally biased region" description="Basic and acidic residues" evidence="1">
    <location>
        <begin position="35"/>
        <end position="46"/>
    </location>
</feature>
<name>D9CGU8_ECOLX</name>
<protein>
    <submittedName>
        <fullName evidence="2">Uncharacterized protein</fullName>
    </submittedName>
</protein>
<sequence length="70" mass="7540">MAGACVVFFSCRNPCVKRENSEQSREGRSASGLKSARDGDISAGHDRGRICRLQSTGSSHCAGQRRLTVQ</sequence>